<dbReference type="AlphaFoldDB" id="A0AAU9T624"/>
<dbReference type="Pfam" id="PF00076">
    <property type="entry name" value="RRM_1"/>
    <property type="match status" value="1"/>
</dbReference>
<gene>
    <name evidence="5" type="ORF">TAV2_LOCUS23160</name>
</gene>
<evidence type="ECO:0000259" key="4">
    <source>
        <dbReference type="PROSITE" id="PS50102"/>
    </source>
</evidence>
<feature type="compositionally biased region" description="Basic and acidic residues" evidence="3">
    <location>
        <begin position="446"/>
        <end position="561"/>
    </location>
</feature>
<dbReference type="Proteomes" id="UP000836841">
    <property type="component" value="Chromosome 7"/>
</dbReference>
<accession>A0AAU9T624</accession>
<feature type="region of interest" description="Disordered" evidence="3">
    <location>
        <begin position="41"/>
        <end position="64"/>
    </location>
</feature>
<feature type="region of interest" description="Disordered" evidence="3">
    <location>
        <begin position="77"/>
        <end position="102"/>
    </location>
</feature>
<comment type="similarity">
    <text evidence="1">Belongs to the RRM CPSF6/7 family.</text>
</comment>
<feature type="compositionally biased region" description="Basic and acidic residues" evidence="3">
    <location>
        <begin position="41"/>
        <end position="58"/>
    </location>
</feature>
<evidence type="ECO:0000256" key="3">
    <source>
        <dbReference type="SAM" id="MobiDB-lite"/>
    </source>
</evidence>
<sequence>MDQFHRNEAISAVADDAFLVEEDDDYEDLYNDVNIGEAGLRKQEQQKVSFERSKESVKPAESTPERQVLIPGVVGETSTSATDASNGYGAQGHTGGNGVSQQVPGGPVAGLRVELRQSTNREDDVDIPEQIVGNNEPLIKPGMGNGNGVTIPVRSTIGNGGGGTILFLGELHWWTTDAEIEAELCKYGTVKEVKFFDEKATGKSRGYCQVEFYESMAATACKEALDGHLFNGRPCVVAFASPYTVKKMGDAQVNRSQQAQAVLAQAKKGEPIDPPNKLPSANNITTTGNHQGGDGRGFGRGNWGRGNAQGMGGRGQVGQMRNRPVGMGGRGLMGNGGGGFGLPMMHPQAMMGQGFDPGFGGRMGSYGGFPGRPFPGVLSSFPHVGGVGLPGVAPHVNPAFFGRGVPMSGMGMMPNMGMWDPNAGGWGGEDLGGGRAAESSYGEEAASDHHDRGARSNPIKEKDRAAEREWSASSDRSNRDEKDGGYERDITRERDVSQIHDWPEKRRRDDRDTGRERGRENHKDGERSRNWNREREKERDRHKEERERHKNEPEHGNEWNRSRSSRAPSRSRMSREDNHRSRSKEADYGKRRRLTSE</sequence>
<feature type="domain" description="RRM" evidence="4">
    <location>
        <begin position="164"/>
        <end position="242"/>
    </location>
</feature>
<dbReference type="SUPFAM" id="SSF54928">
    <property type="entry name" value="RNA-binding domain, RBD"/>
    <property type="match status" value="1"/>
</dbReference>
<reference evidence="5 6" key="1">
    <citation type="submission" date="2022-03" db="EMBL/GenBank/DDBJ databases">
        <authorList>
            <person name="Nunn A."/>
            <person name="Chopra R."/>
            <person name="Nunn A."/>
            <person name="Contreras Garrido A."/>
        </authorList>
    </citation>
    <scope>NUCLEOTIDE SEQUENCE [LARGE SCALE GENOMIC DNA]</scope>
</reference>
<feature type="region of interest" description="Disordered" evidence="3">
    <location>
        <begin position="267"/>
        <end position="296"/>
    </location>
</feature>
<dbReference type="PANTHER" id="PTHR23204">
    <property type="entry name" value="CLEAVAGE AND POLYADENYLATION SPECIFIC FACTOR"/>
    <property type="match status" value="1"/>
</dbReference>
<dbReference type="InterPro" id="IPR035979">
    <property type="entry name" value="RBD_domain_sf"/>
</dbReference>
<dbReference type="PROSITE" id="PS50102">
    <property type="entry name" value="RRM"/>
    <property type="match status" value="1"/>
</dbReference>
<dbReference type="GO" id="GO:0003723">
    <property type="term" value="F:RNA binding"/>
    <property type="evidence" value="ECO:0007669"/>
    <property type="project" value="UniProtKB-UniRule"/>
</dbReference>
<evidence type="ECO:0000313" key="6">
    <source>
        <dbReference type="Proteomes" id="UP000836841"/>
    </source>
</evidence>
<dbReference type="SMART" id="SM00360">
    <property type="entry name" value="RRM"/>
    <property type="match status" value="1"/>
</dbReference>
<evidence type="ECO:0000313" key="5">
    <source>
        <dbReference type="EMBL" id="CAH2077861.1"/>
    </source>
</evidence>
<dbReference type="CDD" id="cd12372">
    <property type="entry name" value="RRM_CFIm68_CFIm59"/>
    <property type="match status" value="1"/>
</dbReference>
<protein>
    <recommendedName>
        <fullName evidence="4">RRM domain-containing protein</fullName>
    </recommendedName>
</protein>
<keyword evidence="6" id="KW-1185">Reference proteome</keyword>
<feature type="region of interest" description="Disordered" evidence="3">
    <location>
        <begin position="427"/>
        <end position="597"/>
    </location>
</feature>
<proteinExistence type="inferred from homology"/>
<dbReference type="EMBL" id="OU466863">
    <property type="protein sequence ID" value="CAH2077861.1"/>
    <property type="molecule type" value="Genomic_DNA"/>
</dbReference>
<evidence type="ECO:0000256" key="2">
    <source>
        <dbReference type="PROSITE-ProRule" id="PRU00176"/>
    </source>
</evidence>
<organism evidence="5 6">
    <name type="scientific">Thlaspi arvense</name>
    <name type="common">Field penny-cress</name>
    <dbReference type="NCBI Taxonomy" id="13288"/>
    <lineage>
        <taxon>Eukaryota</taxon>
        <taxon>Viridiplantae</taxon>
        <taxon>Streptophyta</taxon>
        <taxon>Embryophyta</taxon>
        <taxon>Tracheophyta</taxon>
        <taxon>Spermatophyta</taxon>
        <taxon>Magnoliopsida</taxon>
        <taxon>eudicotyledons</taxon>
        <taxon>Gunneridae</taxon>
        <taxon>Pentapetalae</taxon>
        <taxon>rosids</taxon>
        <taxon>malvids</taxon>
        <taxon>Brassicales</taxon>
        <taxon>Brassicaceae</taxon>
        <taxon>Thlaspideae</taxon>
        <taxon>Thlaspi</taxon>
    </lineage>
</organism>
<keyword evidence="2" id="KW-0694">RNA-binding</keyword>
<dbReference type="GO" id="GO:0006397">
    <property type="term" value="P:mRNA processing"/>
    <property type="evidence" value="ECO:0007669"/>
    <property type="project" value="UniProtKB-KW"/>
</dbReference>
<dbReference type="InterPro" id="IPR034772">
    <property type="entry name" value="CPSF6/7"/>
</dbReference>
<feature type="compositionally biased region" description="Basic and acidic residues" evidence="3">
    <location>
        <begin position="573"/>
        <end position="597"/>
    </location>
</feature>
<dbReference type="InterPro" id="IPR000504">
    <property type="entry name" value="RRM_dom"/>
</dbReference>
<dbReference type="GO" id="GO:0005634">
    <property type="term" value="C:nucleus"/>
    <property type="evidence" value="ECO:0007669"/>
    <property type="project" value="UniProtKB-SubCell"/>
</dbReference>
<evidence type="ECO:0000256" key="1">
    <source>
        <dbReference type="ARBA" id="ARBA00006265"/>
    </source>
</evidence>
<dbReference type="Gene3D" id="3.30.70.330">
    <property type="match status" value="1"/>
</dbReference>
<name>A0AAU9T624_THLAR</name>
<dbReference type="InterPro" id="IPR012677">
    <property type="entry name" value="Nucleotide-bd_a/b_plait_sf"/>
</dbReference>
<feature type="compositionally biased region" description="Gly residues" evidence="3">
    <location>
        <begin position="89"/>
        <end position="98"/>
    </location>
</feature>